<dbReference type="AlphaFoldDB" id="A0A379B0Q5"/>
<protein>
    <submittedName>
        <fullName evidence="1">Uncharacterized protein</fullName>
    </submittedName>
</protein>
<evidence type="ECO:0000313" key="1">
    <source>
        <dbReference type="EMBL" id="SUB32137.1"/>
    </source>
</evidence>
<proteinExistence type="predicted"/>
<reference evidence="1" key="1">
    <citation type="submission" date="2018-06" db="EMBL/GenBank/DDBJ databases">
        <authorList>
            <consortium name="Pathogen Informatics"/>
            <person name="Doyle S."/>
        </authorList>
    </citation>
    <scope>NUCLEOTIDE SEQUENCE [LARGE SCALE GENOMIC DNA]</scope>
    <source>
        <strain evidence="1">NCTC11421</strain>
    </source>
</reference>
<name>A0A379B0Q5_NEIGO</name>
<sequence>MERRNIDNLSIYNYSLMRNKLSCFSSGRTETHTINDIIQTRFQQLQQQLASRTFTAISFCEITTELTF</sequence>
<gene>
    <name evidence="1" type="ORF">NCTC11421_03567</name>
</gene>
<dbReference type="EMBL" id="UGRI01000002">
    <property type="protein sequence ID" value="SUB32137.1"/>
    <property type="molecule type" value="Genomic_DNA"/>
</dbReference>
<accession>A0A379B0Q5</accession>
<organism evidence="1">
    <name type="scientific">Neisseria gonorrhoeae</name>
    <dbReference type="NCBI Taxonomy" id="485"/>
    <lineage>
        <taxon>Bacteria</taxon>
        <taxon>Pseudomonadati</taxon>
        <taxon>Pseudomonadota</taxon>
        <taxon>Betaproteobacteria</taxon>
        <taxon>Neisseriales</taxon>
        <taxon>Neisseriaceae</taxon>
        <taxon>Neisseria</taxon>
    </lineage>
</organism>